<keyword evidence="2" id="KW-1185">Reference proteome</keyword>
<protein>
    <submittedName>
        <fullName evidence="1">Uncharacterized protein</fullName>
    </submittedName>
</protein>
<name>A0AAD1XRQ3_EUPCR</name>
<accession>A0AAD1XRQ3</accession>
<gene>
    <name evidence="1" type="ORF">ECRASSUSDP1_LOCUS18461</name>
</gene>
<organism evidence="1 2">
    <name type="scientific">Euplotes crassus</name>
    <dbReference type="NCBI Taxonomy" id="5936"/>
    <lineage>
        <taxon>Eukaryota</taxon>
        <taxon>Sar</taxon>
        <taxon>Alveolata</taxon>
        <taxon>Ciliophora</taxon>
        <taxon>Intramacronucleata</taxon>
        <taxon>Spirotrichea</taxon>
        <taxon>Hypotrichia</taxon>
        <taxon>Euplotida</taxon>
        <taxon>Euplotidae</taxon>
        <taxon>Moneuplotes</taxon>
    </lineage>
</organism>
<evidence type="ECO:0000313" key="1">
    <source>
        <dbReference type="EMBL" id="CAI2377080.1"/>
    </source>
</evidence>
<dbReference type="AlphaFoldDB" id="A0AAD1XRQ3"/>
<dbReference type="EMBL" id="CAMPGE010018686">
    <property type="protein sequence ID" value="CAI2377080.1"/>
    <property type="molecule type" value="Genomic_DNA"/>
</dbReference>
<reference evidence="1" key="1">
    <citation type="submission" date="2023-07" db="EMBL/GenBank/DDBJ databases">
        <authorList>
            <consortium name="AG Swart"/>
            <person name="Singh M."/>
            <person name="Singh A."/>
            <person name="Seah K."/>
            <person name="Emmerich C."/>
        </authorList>
    </citation>
    <scope>NUCLEOTIDE SEQUENCE</scope>
    <source>
        <strain evidence="1">DP1</strain>
    </source>
</reference>
<proteinExistence type="predicted"/>
<dbReference type="Proteomes" id="UP001295684">
    <property type="component" value="Unassembled WGS sequence"/>
</dbReference>
<evidence type="ECO:0000313" key="2">
    <source>
        <dbReference type="Proteomes" id="UP001295684"/>
    </source>
</evidence>
<sequence length="227" mass="25478">MSTSASSTSNSGIENILMEGSPIRTLVDGVLKDGSSSELTTYIELFNQFYPFLKTLTDSIDPSTGEILKHVDYSYCFYDDHKNPVLCFTADWTFIIGFHSEQFSDDDRFYNLTVTPYATMHVDFSVNTYTGPAKIAVGPSIEFVHFRAPISFELETRDKFCYSGDLNIKPISLLTTATAEFLECEITIPEETTRCQWDEGVGAKIFEVLLTEGYGSTLLDRVCFDSN</sequence>
<comment type="caution">
    <text evidence="1">The sequence shown here is derived from an EMBL/GenBank/DDBJ whole genome shotgun (WGS) entry which is preliminary data.</text>
</comment>